<dbReference type="Pfam" id="PF06348">
    <property type="entry name" value="DUF1059"/>
    <property type="match status" value="1"/>
</dbReference>
<dbReference type="RefSeq" id="WP_091768122.1">
    <property type="nucleotide sequence ID" value="NZ_FNBT01000005.1"/>
</dbReference>
<dbReference type="AlphaFoldDB" id="A0A1G7N0B9"/>
<dbReference type="Proteomes" id="UP000199406">
    <property type="component" value="Unassembled WGS sequence"/>
</dbReference>
<evidence type="ECO:0000313" key="2">
    <source>
        <dbReference type="Proteomes" id="UP000199406"/>
    </source>
</evidence>
<accession>A0A1G7N0B9</accession>
<name>A0A1G7N0B9_9ACTN</name>
<reference evidence="2" key="1">
    <citation type="submission" date="2016-10" db="EMBL/GenBank/DDBJ databases">
        <authorList>
            <person name="Varghese N."/>
            <person name="Submissions S."/>
        </authorList>
    </citation>
    <scope>NUCLEOTIDE SEQUENCE [LARGE SCALE GENOMIC DNA]</scope>
    <source>
        <strain evidence="2">DSM 44268</strain>
    </source>
</reference>
<keyword evidence="2" id="KW-1185">Reference proteome</keyword>
<organism evidence="1 2">
    <name type="scientific">Blastococcus aurantiacus</name>
    <dbReference type="NCBI Taxonomy" id="1550231"/>
    <lineage>
        <taxon>Bacteria</taxon>
        <taxon>Bacillati</taxon>
        <taxon>Actinomycetota</taxon>
        <taxon>Actinomycetes</taxon>
        <taxon>Geodermatophilales</taxon>
        <taxon>Geodermatophilaceae</taxon>
        <taxon>Blastococcus</taxon>
    </lineage>
</organism>
<proteinExistence type="predicted"/>
<dbReference type="STRING" id="1550231.SAMN05660662_2994"/>
<dbReference type="InterPro" id="IPR009409">
    <property type="entry name" value="DUF1059"/>
</dbReference>
<evidence type="ECO:0000313" key="1">
    <source>
        <dbReference type="EMBL" id="SDF66789.1"/>
    </source>
</evidence>
<sequence length="57" mass="5959">MKRFACGDVIPGCGATFTAQDEQGIFAQCVPHAAAEHGIDEVGPELQATVRSLITTV</sequence>
<dbReference type="OrthoDB" id="3213531at2"/>
<dbReference type="EMBL" id="FNBT01000005">
    <property type="protein sequence ID" value="SDF66789.1"/>
    <property type="molecule type" value="Genomic_DNA"/>
</dbReference>
<protein>
    <submittedName>
        <fullName evidence="1">Predicted small metal-binding protein</fullName>
    </submittedName>
</protein>
<gene>
    <name evidence="1" type="ORF">SAMN05660662_2994</name>
</gene>